<reference evidence="1 2" key="1">
    <citation type="journal article" date="2019" name="Int. J. Syst. Evol. Microbiol.">
        <title>Capsulimonas corticalis gen. nov., sp. nov., an aerobic capsulated bacterium, of a novel bacterial order, Capsulimonadales ord. nov., of the class Armatimonadia of the phylum Armatimonadetes.</title>
        <authorList>
            <person name="Li J."/>
            <person name="Kudo C."/>
            <person name="Tonouchi A."/>
        </authorList>
    </citation>
    <scope>NUCLEOTIDE SEQUENCE [LARGE SCALE GENOMIC DNA]</scope>
    <source>
        <strain evidence="1 2">AX-7</strain>
    </source>
</reference>
<accession>A0A402CQK2</accession>
<dbReference type="OrthoDB" id="9801697at2"/>
<dbReference type="SUPFAM" id="SSF51161">
    <property type="entry name" value="Trimeric LpxA-like enzymes"/>
    <property type="match status" value="1"/>
</dbReference>
<keyword evidence="2" id="KW-1185">Reference proteome</keyword>
<dbReference type="Gene3D" id="2.160.10.10">
    <property type="entry name" value="Hexapeptide repeat proteins"/>
    <property type="match status" value="1"/>
</dbReference>
<dbReference type="AlphaFoldDB" id="A0A402CQK2"/>
<dbReference type="Pfam" id="PF00132">
    <property type="entry name" value="Hexapep"/>
    <property type="match status" value="2"/>
</dbReference>
<dbReference type="KEGG" id="ccot:CCAX7_46800"/>
<dbReference type="EMBL" id="AP025739">
    <property type="protein sequence ID" value="BDI32629.1"/>
    <property type="molecule type" value="Genomic_DNA"/>
</dbReference>
<dbReference type="RefSeq" id="WP_119319663.1">
    <property type="nucleotide sequence ID" value="NZ_AP025739.1"/>
</dbReference>
<dbReference type="InterPro" id="IPR001451">
    <property type="entry name" value="Hexapep"/>
</dbReference>
<evidence type="ECO:0000313" key="1">
    <source>
        <dbReference type="EMBL" id="BDI32629.1"/>
    </source>
</evidence>
<dbReference type="GO" id="GO:0016740">
    <property type="term" value="F:transferase activity"/>
    <property type="evidence" value="ECO:0007669"/>
    <property type="project" value="InterPro"/>
</dbReference>
<dbReference type="PROSITE" id="PS00101">
    <property type="entry name" value="HEXAPEP_TRANSFERASES"/>
    <property type="match status" value="1"/>
</dbReference>
<dbReference type="CDD" id="cd03358">
    <property type="entry name" value="LbH_WxcM_N_like"/>
    <property type="match status" value="1"/>
</dbReference>
<dbReference type="Proteomes" id="UP000287394">
    <property type="component" value="Chromosome"/>
</dbReference>
<sequence>MNNNFGEYCVISDDVTIGEETRVGNFVFIRSSTVIGKGCVIGSYVDIEGDVQIGDHVSLQSGCYLTRGVVIENEVFCGPRVITMNDKHMTYRRKNLVFVRDAPRILRAARVGGGSILLPGVTIGENAKVGAGAVVTKDVPDFAIVVGNPAVVVGRVSEKEIL</sequence>
<dbReference type="InterPro" id="IPR050179">
    <property type="entry name" value="Trans_hexapeptide_repeat"/>
</dbReference>
<evidence type="ECO:0000313" key="2">
    <source>
        <dbReference type="Proteomes" id="UP000287394"/>
    </source>
</evidence>
<protein>
    <submittedName>
        <fullName evidence="1">Uncharacterized protein</fullName>
    </submittedName>
</protein>
<gene>
    <name evidence="1" type="ORF">CCAX7_46800</name>
</gene>
<name>A0A402CQK2_9BACT</name>
<dbReference type="InterPro" id="IPR018357">
    <property type="entry name" value="Hexapep_transf_CS"/>
</dbReference>
<proteinExistence type="predicted"/>
<dbReference type="PANTHER" id="PTHR43300">
    <property type="entry name" value="ACETYLTRANSFERASE"/>
    <property type="match status" value="1"/>
</dbReference>
<dbReference type="PANTHER" id="PTHR43300:SF4">
    <property type="entry name" value="ACYL-[ACYL-CARRIER-PROTEIN]--UDP-N-ACETYLGLUCOSAMINE O-ACYLTRANSFERASE"/>
    <property type="match status" value="1"/>
</dbReference>
<dbReference type="InterPro" id="IPR011004">
    <property type="entry name" value="Trimer_LpxA-like_sf"/>
</dbReference>
<organism evidence="1 2">
    <name type="scientific">Capsulimonas corticalis</name>
    <dbReference type="NCBI Taxonomy" id="2219043"/>
    <lineage>
        <taxon>Bacteria</taxon>
        <taxon>Bacillati</taxon>
        <taxon>Armatimonadota</taxon>
        <taxon>Armatimonadia</taxon>
        <taxon>Capsulimonadales</taxon>
        <taxon>Capsulimonadaceae</taxon>
        <taxon>Capsulimonas</taxon>
    </lineage>
</organism>